<name>A0A8H5TEK1_FUSHE</name>
<dbReference type="EMBL" id="JAAGWQ010000095">
    <property type="protein sequence ID" value="KAF5668143.1"/>
    <property type="molecule type" value="Genomic_DNA"/>
</dbReference>
<sequence>MDNGSVPYKLSLWARHYSNEPTEHPPNAHPSNSSPTQPPVAGPSGLRDPSEAQSRRQSYLMQIFLKNYIEKTGMNQLGRRYADDPTPSSVTKAKRYYEDEGDDIPSLVKRSKLFGQEDEEDPLMNVFFTTGYTTSPLSTMVPDETDPNDSTADESVPDEPVLINIDWSASDIMEDLPLTEEQKELTKIPMYAFSKAEQAVARVLFNKHLLDYGPETPEEACQAKEKEIPDDSLSWGVRWTILWVLSKMNRFAKTVSFVLHLTRRQVQEFMEMYIRQYYLWDSWQEDAEKIPYAQLLEHALEKRQTVAGLLHDYRPLLFTDQISHEDREKGVILLQELRIPGVVEEFEEFAGQGMLDFLRLDIEWDFIQEAIDKQQIMAAAQLGWLDSENTLKTVLGKPQTKSVPSIIPVPGTSSNRPKDEEHDYPEADVGAETTNDKEASPQDNGKQPARPEPQNKVEDCLLGSAPLFSLIPGPLGKQALPMQRDMLRMASQRIFPEVHRQVRGFAVSTLVEQGRGPLPAPSAYCPRGYHLYAQQILQGIVGRDNQDPEEGILGTPSANKHTSKERPVGNMGESLNQRQVRNTMVENISRIAPRSLGSQESPISYFRDATVHNTYSFNASRQNPGSSDNHAAVQAPQSTHDQGFQDSIFKSAPLDLEPNLFANSGRPTFPPPQYPTSTRSEEPPVEATHLDQLRQMLDSKYAKIIQDKKKKKPNKKAPNARDRASLEIEDDDETEEEDAMTLPIVLPEPEKDEEYNPKKKRAPKKQRASRAAGRKVGRPRKHATDKNESEQPVVQAGNGQPHQKSQEFVESAEIKPTDINSTPNKRALGDIQDDPPSSGRIKVLVRSSQDSTSTSPDHKQTPTFETPQGQQSASTHTHAMQVRVAASANYATYAKISDRARFAHIAGRIAQPPGKAVEPNVPSELERLHKLATAFQGLDMSDAQDAGRAEFAMRAERADYAGRAEEANFAMRIEDLENRDGHS</sequence>
<proteinExistence type="predicted"/>
<evidence type="ECO:0000313" key="2">
    <source>
        <dbReference type="EMBL" id="KAF5668143.1"/>
    </source>
</evidence>
<feature type="compositionally biased region" description="Basic and acidic residues" evidence="1">
    <location>
        <begin position="416"/>
        <end position="425"/>
    </location>
</feature>
<accession>A0A8H5TEK1</accession>
<keyword evidence="3" id="KW-1185">Reference proteome</keyword>
<dbReference type="AlphaFoldDB" id="A0A8H5TEK1"/>
<feature type="compositionally biased region" description="Acidic residues" evidence="1">
    <location>
        <begin position="727"/>
        <end position="739"/>
    </location>
</feature>
<feature type="compositionally biased region" description="Basic and acidic residues" evidence="1">
    <location>
        <begin position="804"/>
        <end position="816"/>
    </location>
</feature>
<evidence type="ECO:0000256" key="1">
    <source>
        <dbReference type="SAM" id="MobiDB-lite"/>
    </source>
</evidence>
<feature type="region of interest" description="Disordered" evidence="1">
    <location>
        <begin position="545"/>
        <end position="573"/>
    </location>
</feature>
<feature type="region of interest" description="Disordered" evidence="1">
    <location>
        <begin position="705"/>
        <end position="877"/>
    </location>
</feature>
<feature type="region of interest" description="Disordered" evidence="1">
    <location>
        <begin position="137"/>
        <end position="156"/>
    </location>
</feature>
<dbReference type="OrthoDB" id="10252009at2759"/>
<feature type="region of interest" description="Disordered" evidence="1">
    <location>
        <begin position="617"/>
        <end position="643"/>
    </location>
</feature>
<feature type="region of interest" description="Disordered" evidence="1">
    <location>
        <begin position="402"/>
        <end position="456"/>
    </location>
</feature>
<feature type="compositionally biased region" description="Polar residues" evidence="1">
    <location>
        <begin position="846"/>
        <end position="877"/>
    </location>
</feature>
<reference evidence="2 3" key="1">
    <citation type="submission" date="2020-05" db="EMBL/GenBank/DDBJ databases">
        <title>Identification and distribution of gene clusters putatively required for synthesis of sphingolipid metabolism inhibitors in phylogenetically diverse species of the filamentous fungus Fusarium.</title>
        <authorList>
            <person name="Kim H.-S."/>
            <person name="Busman M."/>
            <person name="Brown D.W."/>
            <person name="Divon H."/>
            <person name="Uhlig S."/>
            <person name="Proctor R.H."/>
        </authorList>
    </citation>
    <scope>NUCLEOTIDE SEQUENCE [LARGE SCALE GENOMIC DNA]</scope>
    <source>
        <strain evidence="2 3">NRRL 20693</strain>
    </source>
</reference>
<feature type="region of interest" description="Disordered" evidence="1">
    <location>
        <begin position="657"/>
        <end position="686"/>
    </location>
</feature>
<feature type="compositionally biased region" description="Acidic residues" evidence="1">
    <location>
        <begin position="143"/>
        <end position="156"/>
    </location>
</feature>
<feature type="compositionally biased region" description="Basic residues" evidence="1">
    <location>
        <begin position="758"/>
        <end position="781"/>
    </location>
</feature>
<protein>
    <submittedName>
        <fullName evidence="2">Uncharacterized protein</fullName>
    </submittedName>
</protein>
<feature type="region of interest" description="Disordered" evidence="1">
    <location>
        <begin position="17"/>
        <end position="55"/>
    </location>
</feature>
<comment type="caution">
    <text evidence="2">The sequence shown here is derived from an EMBL/GenBank/DDBJ whole genome shotgun (WGS) entry which is preliminary data.</text>
</comment>
<gene>
    <name evidence="2" type="ORF">FHETE_5409</name>
</gene>
<evidence type="ECO:0000313" key="3">
    <source>
        <dbReference type="Proteomes" id="UP000567885"/>
    </source>
</evidence>
<dbReference type="Proteomes" id="UP000567885">
    <property type="component" value="Unassembled WGS sequence"/>
</dbReference>
<organism evidence="2 3">
    <name type="scientific">Fusarium heterosporum</name>
    <dbReference type="NCBI Taxonomy" id="42747"/>
    <lineage>
        <taxon>Eukaryota</taxon>
        <taxon>Fungi</taxon>
        <taxon>Dikarya</taxon>
        <taxon>Ascomycota</taxon>
        <taxon>Pezizomycotina</taxon>
        <taxon>Sordariomycetes</taxon>
        <taxon>Hypocreomycetidae</taxon>
        <taxon>Hypocreales</taxon>
        <taxon>Nectriaceae</taxon>
        <taxon>Fusarium</taxon>
        <taxon>Fusarium heterosporum species complex</taxon>
    </lineage>
</organism>